<name>A0A0A9BRM7_ARUDO</name>
<reference evidence="1" key="1">
    <citation type="submission" date="2014-09" db="EMBL/GenBank/DDBJ databases">
        <authorList>
            <person name="Magalhaes I.L.F."/>
            <person name="Oliveira U."/>
            <person name="Santos F.R."/>
            <person name="Vidigal T.H.D.A."/>
            <person name="Brescovit A.D."/>
            <person name="Santos A.J."/>
        </authorList>
    </citation>
    <scope>NUCLEOTIDE SEQUENCE</scope>
    <source>
        <tissue evidence="1">Shoot tissue taken approximately 20 cm above the soil surface</tissue>
    </source>
</reference>
<evidence type="ECO:0000313" key="1">
    <source>
        <dbReference type="EMBL" id="JAD64783.1"/>
    </source>
</evidence>
<reference evidence="1" key="2">
    <citation type="journal article" date="2015" name="Data Brief">
        <title>Shoot transcriptome of the giant reed, Arundo donax.</title>
        <authorList>
            <person name="Barrero R.A."/>
            <person name="Guerrero F.D."/>
            <person name="Moolhuijzen P."/>
            <person name="Goolsby J.A."/>
            <person name="Tidwell J."/>
            <person name="Bellgard S.E."/>
            <person name="Bellgard M.I."/>
        </authorList>
    </citation>
    <scope>NUCLEOTIDE SEQUENCE</scope>
    <source>
        <tissue evidence="1">Shoot tissue taken approximately 20 cm above the soil surface</tissue>
    </source>
</reference>
<dbReference type="EMBL" id="GBRH01233112">
    <property type="protein sequence ID" value="JAD64783.1"/>
    <property type="molecule type" value="Transcribed_RNA"/>
</dbReference>
<accession>A0A0A9BRM7</accession>
<proteinExistence type="predicted"/>
<sequence length="25" mass="2825">MEDSPPLSLFPLNVSSRPVGHFVIW</sequence>
<protein>
    <submittedName>
        <fullName evidence="1">Uncharacterized protein</fullName>
    </submittedName>
</protein>
<dbReference type="AlphaFoldDB" id="A0A0A9BRM7"/>
<organism evidence="1">
    <name type="scientific">Arundo donax</name>
    <name type="common">Giant reed</name>
    <name type="synonym">Donax arundinaceus</name>
    <dbReference type="NCBI Taxonomy" id="35708"/>
    <lineage>
        <taxon>Eukaryota</taxon>
        <taxon>Viridiplantae</taxon>
        <taxon>Streptophyta</taxon>
        <taxon>Embryophyta</taxon>
        <taxon>Tracheophyta</taxon>
        <taxon>Spermatophyta</taxon>
        <taxon>Magnoliopsida</taxon>
        <taxon>Liliopsida</taxon>
        <taxon>Poales</taxon>
        <taxon>Poaceae</taxon>
        <taxon>PACMAD clade</taxon>
        <taxon>Arundinoideae</taxon>
        <taxon>Arundineae</taxon>
        <taxon>Arundo</taxon>
    </lineage>
</organism>